<dbReference type="EMBL" id="JBHUDH010000100">
    <property type="protein sequence ID" value="MFD1526477.1"/>
    <property type="molecule type" value="Genomic_DNA"/>
</dbReference>
<evidence type="ECO:0000256" key="1">
    <source>
        <dbReference type="SAM" id="Phobius"/>
    </source>
</evidence>
<dbReference type="RefSeq" id="WP_379731799.1">
    <property type="nucleotide sequence ID" value="NZ_JBHSWZ010000146.1"/>
</dbReference>
<organism evidence="2 3">
    <name type="scientific">Halolamina salina</name>
    <dbReference type="NCBI Taxonomy" id="1220023"/>
    <lineage>
        <taxon>Archaea</taxon>
        <taxon>Methanobacteriati</taxon>
        <taxon>Methanobacteriota</taxon>
        <taxon>Stenosarchaea group</taxon>
        <taxon>Halobacteria</taxon>
        <taxon>Halobacteriales</taxon>
        <taxon>Haloferacaceae</taxon>
    </lineage>
</organism>
<accession>A0ABD6B7S1</accession>
<dbReference type="AlphaFoldDB" id="A0ABD6B7S1"/>
<keyword evidence="1" id="KW-0812">Transmembrane</keyword>
<keyword evidence="1" id="KW-0472">Membrane</keyword>
<reference evidence="2 3" key="1">
    <citation type="journal article" date="2019" name="Int. J. Syst. Evol. Microbiol.">
        <title>The Global Catalogue of Microorganisms (GCM) 10K type strain sequencing project: providing services to taxonomists for standard genome sequencing and annotation.</title>
        <authorList>
            <consortium name="The Broad Institute Genomics Platform"/>
            <consortium name="The Broad Institute Genome Sequencing Center for Infectious Disease"/>
            <person name="Wu L."/>
            <person name="Ma J."/>
        </authorList>
    </citation>
    <scope>NUCLEOTIDE SEQUENCE [LARGE SCALE GENOMIC DNA]</scope>
    <source>
        <strain evidence="2 3">CGMCC 1.12285</strain>
    </source>
</reference>
<proteinExistence type="predicted"/>
<protein>
    <submittedName>
        <fullName evidence="2">Uncharacterized protein</fullName>
    </submittedName>
</protein>
<keyword evidence="3" id="KW-1185">Reference proteome</keyword>
<evidence type="ECO:0000313" key="2">
    <source>
        <dbReference type="EMBL" id="MFD1526477.1"/>
    </source>
</evidence>
<name>A0ABD6B7S1_9EURY</name>
<feature type="transmembrane region" description="Helical" evidence="1">
    <location>
        <begin position="70"/>
        <end position="92"/>
    </location>
</feature>
<evidence type="ECO:0000313" key="3">
    <source>
        <dbReference type="Proteomes" id="UP001597111"/>
    </source>
</evidence>
<dbReference type="Proteomes" id="UP001597111">
    <property type="component" value="Unassembled WGS sequence"/>
</dbReference>
<gene>
    <name evidence="2" type="ORF">ACFR9S_09225</name>
</gene>
<comment type="caution">
    <text evidence="2">The sequence shown here is derived from an EMBL/GenBank/DDBJ whole genome shotgun (WGS) entry which is preliminary data.</text>
</comment>
<sequence length="105" mass="10964">MPSDRSRDTEPDSRTAVDVSDLDQEALYRTVRQAVQDAILDAVGTIALVAVGGALAFAGASLFVRTATESGLSIGFLTAGIWLLAIGLYVVGSSLGAVQPVRDWL</sequence>
<feature type="transmembrane region" description="Helical" evidence="1">
    <location>
        <begin position="38"/>
        <end position="64"/>
    </location>
</feature>
<keyword evidence="1" id="KW-1133">Transmembrane helix</keyword>